<dbReference type="AlphaFoldDB" id="A0A814WYL2"/>
<sequence length="769" mass="88949">MDDNNQTLFIGASILNISNKNINNNLNTMLSVLSTTDDTEVDILNDETFGDCNLDTIKMKSDFGENGEFLGDYTSETLPDFFDSNISDKEDEILLIDNNNDQSQQPSIDALLGEDPMSLSTSINLRQSTMNPLFNIAISQANNIFSQQQTSRISPIILPSSSQQQINYQLLKQFEQMLINQQIPRDTINTTQQQTTRVTNMNINGHNQSNEINSNQILNNNLLYDQQQRQPTHSMAIGEMMERARLTAMNINNSRSQSPIIINSEMSSQFMDAIQRSDQISIVDNHQTNNQSSSLNTIISPSSHHHHHHHHNQLRQNRPAKHYPRPPLLNTWQGRGSGHDEFAGMMNDREKQWVVKIQLHQASQTQEEDYYFHKWSQQKRHIQQIHSNQSNRHNHRGQKISYPVLQLLKSIQQENELAQRLSQTSAQVTFSNVNPIQSLPYASRISTQLGKQSMATPRHPRCILHLDGQFILGIRANAITHDKYTLGLLLNIENIYRDILRLNNDRLLISNQIKTETELETITIESKQLLSSIIDHYLNHQQYLFADMFGQFNKGQIIFERLYPYLKTTNYFELLFIRFYSSLSYMIYRWSTTFHIEPIVMNTISLIQQQIISNKTTFEQLLTQVYTYYNEQIKEKLTEFHSAASSSPFSDPVLFTNSYSVTILIELLLILERQCYLSSSNNSSTLPLQVMQQLQYQLTEYIRLFITDLCQALIACSSPVYTLKKILKPFAHVKHQQFGLLCKFLRIQISQNVYTELEPKLIYCCIKDT</sequence>
<evidence type="ECO:0000313" key="2">
    <source>
        <dbReference type="EMBL" id="CAF1208562.1"/>
    </source>
</evidence>
<dbReference type="EMBL" id="CAJOBE010002239">
    <property type="protein sequence ID" value="CAF3808816.1"/>
    <property type="molecule type" value="Genomic_DNA"/>
</dbReference>
<organism evidence="2 4">
    <name type="scientific">Rotaria sordida</name>
    <dbReference type="NCBI Taxonomy" id="392033"/>
    <lineage>
        <taxon>Eukaryota</taxon>
        <taxon>Metazoa</taxon>
        <taxon>Spiralia</taxon>
        <taxon>Gnathifera</taxon>
        <taxon>Rotifera</taxon>
        <taxon>Eurotatoria</taxon>
        <taxon>Bdelloidea</taxon>
        <taxon>Philodinida</taxon>
        <taxon>Philodinidae</taxon>
        <taxon>Rotaria</taxon>
    </lineage>
</organism>
<name>A0A814WYL2_9BILA</name>
<comment type="caution">
    <text evidence="2">The sequence shown here is derived from an EMBL/GenBank/DDBJ whole genome shotgun (WGS) entry which is preliminary data.</text>
</comment>
<dbReference type="Proteomes" id="UP000663874">
    <property type="component" value="Unassembled WGS sequence"/>
</dbReference>
<gene>
    <name evidence="3" type="ORF">FNK824_LOCUS15444</name>
    <name evidence="2" type="ORF">SEV965_LOCUS21541</name>
</gene>
<feature type="compositionally biased region" description="Basic residues" evidence="1">
    <location>
        <begin position="303"/>
        <end position="324"/>
    </location>
</feature>
<dbReference type="Proteomes" id="UP000663889">
    <property type="component" value="Unassembled WGS sequence"/>
</dbReference>
<protein>
    <submittedName>
        <fullName evidence="2">Uncharacterized protein</fullName>
    </submittedName>
</protein>
<proteinExistence type="predicted"/>
<dbReference type="EMBL" id="CAJNOU010001466">
    <property type="protein sequence ID" value="CAF1208562.1"/>
    <property type="molecule type" value="Genomic_DNA"/>
</dbReference>
<feature type="region of interest" description="Disordered" evidence="1">
    <location>
        <begin position="298"/>
        <end position="343"/>
    </location>
</feature>
<accession>A0A814WYL2</accession>
<evidence type="ECO:0000313" key="3">
    <source>
        <dbReference type="EMBL" id="CAF3808816.1"/>
    </source>
</evidence>
<reference evidence="2" key="1">
    <citation type="submission" date="2021-02" db="EMBL/GenBank/DDBJ databases">
        <authorList>
            <person name="Nowell W R."/>
        </authorList>
    </citation>
    <scope>NUCLEOTIDE SEQUENCE</scope>
</reference>
<evidence type="ECO:0000256" key="1">
    <source>
        <dbReference type="SAM" id="MobiDB-lite"/>
    </source>
</evidence>
<evidence type="ECO:0000313" key="4">
    <source>
        <dbReference type="Proteomes" id="UP000663889"/>
    </source>
</evidence>